<dbReference type="Gene3D" id="3.30.420.10">
    <property type="entry name" value="Ribonuclease H-like superfamily/Ribonuclease H"/>
    <property type="match status" value="1"/>
</dbReference>
<dbReference type="Pfam" id="PF01498">
    <property type="entry name" value="HTH_Tnp_Tc3_2"/>
    <property type="match status" value="1"/>
</dbReference>
<comment type="caution">
    <text evidence="2">The sequence shown here is derived from an EMBL/GenBank/DDBJ whole genome shotgun (WGS) entry which is preliminary data.</text>
</comment>
<sequence length="87" mass="10331">MGHRSVSTHVMRQELKGMALNSWRPTRKPFVSVINCEKRLQFAKQHKDWTVEQWGNVMWFDESRFSLSQNDGCTRVRREPHKAMDPS</sequence>
<organism evidence="2 3">
    <name type="scientific">Araneus ventricosus</name>
    <name type="common">Orbweaver spider</name>
    <name type="synonym">Epeira ventricosa</name>
    <dbReference type="NCBI Taxonomy" id="182803"/>
    <lineage>
        <taxon>Eukaryota</taxon>
        <taxon>Metazoa</taxon>
        <taxon>Ecdysozoa</taxon>
        <taxon>Arthropoda</taxon>
        <taxon>Chelicerata</taxon>
        <taxon>Arachnida</taxon>
        <taxon>Araneae</taxon>
        <taxon>Araneomorphae</taxon>
        <taxon>Entelegynae</taxon>
        <taxon>Araneoidea</taxon>
        <taxon>Araneidae</taxon>
        <taxon>Araneus</taxon>
    </lineage>
</organism>
<dbReference type="InterPro" id="IPR036397">
    <property type="entry name" value="RNaseH_sf"/>
</dbReference>
<evidence type="ECO:0000313" key="2">
    <source>
        <dbReference type="EMBL" id="GBN77042.1"/>
    </source>
</evidence>
<keyword evidence="3" id="KW-1185">Reference proteome</keyword>
<evidence type="ECO:0000313" key="3">
    <source>
        <dbReference type="Proteomes" id="UP000499080"/>
    </source>
</evidence>
<dbReference type="OrthoDB" id="6503215at2759"/>
<protein>
    <recommendedName>
        <fullName evidence="1">Transposase Tc1-like domain-containing protein</fullName>
    </recommendedName>
</protein>
<dbReference type="AlphaFoldDB" id="A0A4Y2RMH9"/>
<dbReference type="GO" id="GO:0006313">
    <property type="term" value="P:DNA transposition"/>
    <property type="evidence" value="ECO:0007669"/>
    <property type="project" value="InterPro"/>
</dbReference>
<proteinExistence type="predicted"/>
<dbReference type="EMBL" id="BGPR01017706">
    <property type="protein sequence ID" value="GBN77042.1"/>
    <property type="molecule type" value="Genomic_DNA"/>
</dbReference>
<dbReference type="GO" id="GO:0003677">
    <property type="term" value="F:DNA binding"/>
    <property type="evidence" value="ECO:0007669"/>
    <property type="project" value="InterPro"/>
</dbReference>
<dbReference type="InterPro" id="IPR002492">
    <property type="entry name" value="Transposase_Tc1-like"/>
</dbReference>
<name>A0A4Y2RMH9_ARAVE</name>
<feature type="domain" description="Transposase Tc1-like" evidence="1">
    <location>
        <begin position="5"/>
        <end position="48"/>
    </location>
</feature>
<evidence type="ECO:0000259" key="1">
    <source>
        <dbReference type="Pfam" id="PF01498"/>
    </source>
</evidence>
<accession>A0A4Y2RMH9</accession>
<dbReference type="Proteomes" id="UP000499080">
    <property type="component" value="Unassembled WGS sequence"/>
</dbReference>
<dbReference type="GO" id="GO:0015074">
    <property type="term" value="P:DNA integration"/>
    <property type="evidence" value="ECO:0007669"/>
    <property type="project" value="InterPro"/>
</dbReference>
<reference evidence="2 3" key="1">
    <citation type="journal article" date="2019" name="Sci. Rep.">
        <title>Orb-weaving spider Araneus ventricosus genome elucidates the spidroin gene catalogue.</title>
        <authorList>
            <person name="Kono N."/>
            <person name="Nakamura H."/>
            <person name="Ohtoshi R."/>
            <person name="Moran D.A.P."/>
            <person name="Shinohara A."/>
            <person name="Yoshida Y."/>
            <person name="Fujiwara M."/>
            <person name="Mori M."/>
            <person name="Tomita M."/>
            <person name="Arakawa K."/>
        </authorList>
    </citation>
    <scope>NUCLEOTIDE SEQUENCE [LARGE SCALE GENOMIC DNA]</scope>
</reference>
<gene>
    <name evidence="2" type="ORF">AVEN_208728_1</name>
</gene>